<dbReference type="RefSeq" id="WP_337890279.1">
    <property type="nucleotide sequence ID" value="NZ_JBAHVI010000006.1"/>
</dbReference>
<feature type="transmembrane region" description="Helical" evidence="1">
    <location>
        <begin position="7"/>
        <end position="25"/>
    </location>
</feature>
<protein>
    <submittedName>
        <fullName evidence="2">Uncharacterized protein</fullName>
    </submittedName>
</protein>
<keyword evidence="3" id="KW-1185">Reference proteome</keyword>
<dbReference type="EMBL" id="JBAHVJ010000006">
    <property type="protein sequence ID" value="MEJ4100114.1"/>
    <property type="molecule type" value="Genomic_DNA"/>
</dbReference>
<proteinExistence type="predicted"/>
<evidence type="ECO:0000313" key="2">
    <source>
        <dbReference type="EMBL" id="MEJ4100114.1"/>
    </source>
</evidence>
<sequence>MNPARMIPALWLRLVVIVAFTLWVFLQQMWLVGLIAVALGGITAWQLVVAYRQRD</sequence>
<keyword evidence="1" id="KW-0812">Transmembrane</keyword>
<evidence type="ECO:0000256" key="1">
    <source>
        <dbReference type="SAM" id="Phobius"/>
    </source>
</evidence>
<gene>
    <name evidence="2" type="ORF">V5S96_07060</name>
</gene>
<keyword evidence="1" id="KW-0472">Membrane</keyword>
<organism evidence="2 3">
    <name type="scientific">Corynebacterium mastitidis</name>
    <dbReference type="NCBI Taxonomy" id="161890"/>
    <lineage>
        <taxon>Bacteria</taxon>
        <taxon>Bacillati</taxon>
        <taxon>Actinomycetota</taxon>
        <taxon>Actinomycetes</taxon>
        <taxon>Mycobacteriales</taxon>
        <taxon>Corynebacteriaceae</taxon>
        <taxon>Corynebacterium</taxon>
    </lineage>
</organism>
<accession>A0ABU8NYP3</accession>
<name>A0ABU8NYP3_9CORY</name>
<comment type="caution">
    <text evidence="2">The sequence shown here is derived from an EMBL/GenBank/DDBJ whole genome shotgun (WGS) entry which is preliminary data.</text>
</comment>
<reference evidence="2 3" key="1">
    <citation type="submission" date="2024-02" db="EMBL/GenBank/DDBJ databases">
        <title>Whole genome sequencing and characterization of Corynebacterium isolated from the ocular surface of dry eye disease sufferers.</title>
        <authorList>
            <person name="Naqvi M."/>
        </authorList>
    </citation>
    <scope>NUCLEOTIDE SEQUENCE [LARGE SCALE GENOMIC DNA]</scope>
    <source>
        <strain evidence="2 3">PCRF</strain>
    </source>
</reference>
<evidence type="ECO:0000313" key="3">
    <source>
        <dbReference type="Proteomes" id="UP001359781"/>
    </source>
</evidence>
<keyword evidence="1" id="KW-1133">Transmembrane helix</keyword>
<dbReference type="Proteomes" id="UP001359781">
    <property type="component" value="Unassembled WGS sequence"/>
</dbReference>
<feature type="transmembrane region" description="Helical" evidence="1">
    <location>
        <begin position="31"/>
        <end position="51"/>
    </location>
</feature>